<evidence type="ECO:0000313" key="30">
    <source>
        <dbReference type="Proteomes" id="UP000240830"/>
    </source>
</evidence>
<evidence type="ECO:0000256" key="15">
    <source>
        <dbReference type="ARBA" id="ARBA00022723"/>
    </source>
</evidence>
<evidence type="ECO:0000259" key="28">
    <source>
        <dbReference type="SMART" id="SM00893"/>
    </source>
</evidence>
<dbReference type="Pfam" id="PF01012">
    <property type="entry name" value="ETF"/>
    <property type="match status" value="1"/>
</dbReference>
<evidence type="ECO:0000256" key="6">
    <source>
        <dbReference type="ARBA" id="ARBA00011355"/>
    </source>
</evidence>
<keyword evidence="30" id="KW-1185">Reference proteome</keyword>
<dbReference type="InterPro" id="IPR014730">
    <property type="entry name" value="ETF_a/b_N"/>
</dbReference>
<dbReference type="GO" id="GO:0016787">
    <property type="term" value="F:hydrolase activity"/>
    <property type="evidence" value="ECO:0007669"/>
    <property type="project" value="UniProtKB-KW"/>
</dbReference>
<dbReference type="EMBL" id="MTSL01000112">
    <property type="protein sequence ID" value="PJF18613.1"/>
    <property type="molecule type" value="Genomic_DNA"/>
</dbReference>
<dbReference type="InterPro" id="IPR018934">
    <property type="entry name" value="RIO_dom"/>
</dbReference>
<dbReference type="GO" id="GO:0004674">
    <property type="term" value="F:protein serine/threonine kinase activity"/>
    <property type="evidence" value="ECO:0007669"/>
    <property type="project" value="UniProtKB-KW"/>
</dbReference>
<evidence type="ECO:0000256" key="10">
    <source>
        <dbReference type="ARBA" id="ARBA00022490"/>
    </source>
</evidence>
<comment type="function">
    <text evidence="22">The electron transfer flavoprotein serves as a specific electron acceptor for several dehydrogenases, including five acyl-CoA dehydrogenases, glutaryl-CoA and sarcosine dehydrogenase. It transfers the electrons to the main mitochondrial respiratory chain via ETF-ubiquinone oxidoreductase (ETF dehydrogenase).</text>
</comment>
<evidence type="ECO:0000256" key="26">
    <source>
        <dbReference type="SAM" id="MobiDB-lite"/>
    </source>
</evidence>
<protein>
    <recommendedName>
        <fullName evidence="9">Probable electron transfer flavoprotein subunit alpha, mitochondrial</fullName>
        <ecNumber evidence="7">2.7.11.1</ecNumber>
    </recommendedName>
    <alternativeName>
        <fullName evidence="8 25">Serine/threonine-protein kinase RIO1</fullName>
    </alternativeName>
</protein>
<evidence type="ECO:0000256" key="25">
    <source>
        <dbReference type="ARBA" id="ARBA00068838"/>
    </source>
</evidence>
<dbReference type="SUPFAM" id="SSF52402">
    <property type="entry name" value="Adenine nucleotide alpha hydrolases-like"/>
    <property type="match status" value="1"/>
</dbReference>
<evidence type="ECO:0000256" key="5">
    <source>
        <dbReference type="ARBA" id="ARBA00009196"/>
    </source>
</evidence>
<evidence type="ECO:0000256" key="1">
    <source>
        <dbReference type="ARBA" id="ARBA00001946"/>
    </source>
</evidence>
<keyword evidence="15" id="KW-0479">Metal-binding</keyword>
<dbReference type="FunFam" id="3.30.200.20:FF:000148">
    <property type="entry name" value="Serine/threonine-protein kinase RIO1"/>
    <property type="match status" value="1"/>
</dbReference>
<dbReference type="AlphaFoldDB" id="A0A2H9TLI1"/>
<dbReference type="PROSITE" id="PS00696">
    <property type="entry name" value="ETF_ALPHA"/>
    <property type="match status" value="1"/>
</dbReference>
<proteinExistence type="inferred from homology"/>
<dbReference type="Gene3D" id="3.40.50.1220">
    <property type="entry name" value="TPP-binding domain"/>
    <property type="match status" value="1"/>
</dbReference>
<dbReference type="PANTHER" id="PTHR45723">
    <property type="entry name" value="SERINE/THREONINE-PROTEIN KINASE RIO1"/>
    <property type="match status" value="1"/>
</dbReference>
<dbReference type="GO" id="GO:0046872">
    <property type="term" value="F:metal ion binding"/>
    <property type="evidence" value="ECO:0007669"/>
    <property type="project" value="UniProtKB-KW"/>
</dbReference>
<feature type="region of interest" description="Disordered" evidence="26">
    <location>
        <begin position="425"/>
        <end position="444"/>
    </location>
</feature>
<dbReference type="Proteomes" id="UP000240830">
    <property type="component" value="Unassembled WGS sequence"/>
</dbReference>
<evidence type="ECO:0000256" key="14">
    <source>
        <dbReference type="ARBA" id="ARBA00022679"/>
    </source>
</evidence>
<dbReference type="Gene3D" id="1.10.510.10">
    <property type="entry name" value="Transferase(Phosphotransferase) domain 1"/>
    <property type="match status" value="1"/>
</dbReference>
<evidence type="ECO:0000256" key="23">
    <source>
        <dbReference type="ARBA" id="ARBA00047899"/>
    </source>
</evidence>
<dbReference type="SUPFAM" id="SSF56112">
    <property type="entry name" value="Protein kinase-like (PK-like)"/>
    <property type="match status" value="1"/>
</dbReference>
<feature type="domain" description="RIO kinase" evidence="27">
    <location>
        <begin position="65"/>
        <end position="302"/>
    </location>
</feature>
<dbReference type="CDD" id="cd01715">
    <property type="entry name" value="ETF_alpha"/>
    <property type="match status" value="1"/>
</dbReference>
<evidence type="ECO:0000256" key="20">
    <source>
        <dbReference type="ARBA" id="ARBA00022840"/>
    </source>
</evidence>
<organism evidence="29 30">
    <name type="scientific">Paramicrosporidium saccamoebae</name>
    <dbReference type="NCBI Taxonomy" id="1246581"/>
    <lineage>
        <taxon>Eukaryota</taxon>
        <taxon>Fungi</taxon>
        <taxon>Fungi incertae sedis</taxon>
        <taxon>Cryptomycota</taxon>
        <taxon>Cryptomycota incertae sedis</taxon>
        <taxon>Paramicrosporidium</taxon>
    </lineage>
</organism>
<dbReference type="SMART" id="SM00090">
    <property type="entry name" value="RIO"/>
    <property type="match status" value="1"/>
</dbReference>
<evidence type="ECO:0000256" key="2">
    <source>
        <dbReference type="ARBA" id="ARBA00004305"/>
    </source>
</evidence>
<keyword evidence="14" id="KW-0808">Transferase</keyword>
<dbReference type="InterPro" id="IPR014729">
    <property type="entry name" value="Rossmann-like_a/b/a_fold"/>
</dbReference>
<feature type="compositionally biased region" description="Basic and acidic residues" evidence="26">
    <location>
        <begin position="425"/>
        <end position="435"/>
    </location>
</feature>
<dbReference type="InterPro" id="IPR029035">
    <property type="entry name" value="DHS-like_NAD/FAD-binding_dom"/>
</dbReference>
<dbReference type="OrthoDB" id="205248at2759"/>
<keyword evidence="10" id="KW-0963">Cytoplasm</keyword>
<feature type="domain" description="Electron transfer flavoprotein alpha/beta-subunit N-terminal" evidence="28">
    <location>
        <begin position="460"/>
        <end position="652"/>
    </location>
</feature>
<dbReference type="PROSITE" id="PS01245">
    <property type="entry name" value="RIO1"/>
    <property type="match status" value="1"/>
</dbReference>
<dbReference type="InterPro" id="IPR011009">
    <property type="entry name" value="Kinase-like_dom_sf"/>
</dbReference>
<comment type="subcellular location">
    <subcellularLocation>
        <location evidence="3">Cytoplasm</location>
    </subcellularLocation>
    <subcellularLocation>
        <location evidence="2">Mitochondrion matrix</location>
    </subcellularLocation>
</comment>
<keyword evidence="12" id="KW-0723">Serine/threonine-protein kinase</keyword>
<feature type="region of interest" description="Disordered" evidence="26">
    <location>
        <begin position="380"/>
        <end position="420"/>
    </location>
</feature>
<comment type="cofactor">
    <cofactor evidence="1">
        <name>Mg(2+)</name>
        <dbReference type="ChEBI" id="CHEBI:18420"/>
    </cofactor>
</comment>
<accession>A0A2H9TLI1</accession>
<dbReference type="GO" id="GO:0005524">
    <property type="term" value="F:ATP binding"/>
    <property type="evidence" value="ECO:0007669"/>
    <property type="project" value="UniProtKB-KW"/>
</dbReference>
<keyword evidence="16" id="KW-0547">Nucleotide-binding</keyword>
<sequence>MSSEGEYSLDELEEQLLNKEEGRVGAGGVNLERLAARINLNDDTGKHYAMLNNPKLDKDRNQYTDRANRAVTEQVLDPRTRMILLKMINKNVIYEINGCVSTGKEANVYHAMGETGEHYALKIYKTTILTFKSREKYVVGEFRFRKGYSKHNPRKMVQVWAEKEFRNLKRLQVAGIPSPEPLQLKLHILLMSFIGNSEGVPAPRLKDARITYEEAIELYDQCIRIMRIMYQECHLVHADLSEYNMLVNEGQLVIIDVSQSVEHDHPRALDFLRHDCGNVISFFRQYQVQTLTLRRLFDFVTDYDLKANDLEQYLQRAHEASQEELVADNAQDQVEERVFKDSYIPRTLDEVIDIERDVDCMQAGDTENLLYTKLMGLDIDTSDSDETNDTGDSDDSDESDNPDETDSLENSSPLSKEEIKKLRKENKIKVKAEKKERRKTKTPKHDTVTMFRIWRRQISSAIFLEHAKGKLATANLAAIAAARKAGGEAVGVLAVDNATSPVIEEAKKLSGLTKVILATHPNYEKLLPEVTAPLLVALQKQHGFSHWWAAHTSIGKNILPRMAGLLAQDEEGIAPVADVTEVVDGSTFVRPIYAGNAITTVKTSGSINIVTVRPTAFKLDEMATAQVPIEEYKAEPAEMLTKWESEELSKSDRPDLGAATIVVSGGRALKSADNFKLIYELADTLGAAVGASRAAVDAGYVANDLQVGQTGKVVAPKLYIAIGISGAIQHVAGMKDSKTIIAINKDPDAPIFQFADYGLVGDLFTILPELTKKLKQQ</sequence>
<evidence type="ECO:0000256" key="16">
    <source>
        <dbReference type="ARBA" id="ARBA00022741"/>
    </source>
</evidence>
<evidence type="ECO:0000256" key="22">
    <source>
        <dbReference type="ARBA" id="ARBA00025416"/>
    </source>
</evidence>
<comment type="catalytic activity">
    <reaction evidence="23">
        <text>L-threonyl-[protein] + ATP = O-phospho-L-threonyl-[protein] + ADP + H(+)</text>
        <dbReference type="Rhea" id="RHEA:46608"/>
        <dbReference type="Rhea" id="RHEA-COMP:11060"/>
        <dbReference type="Rhea" id="RHEA-COMP:11605"/>
        <dbReference type="ChEBI" id="CHEBI:15378"/>
        <dbReference type="ChEBI" id="CHEBI:30013"/>
        <dbReference type="ChEBI" id="CHEBI:30616"/>
        <dbReference type="ChEBI" id="CHEBI:61977"/>
        <dbReference type="ChEBI" id="CHEBI:456216"/>
        <dbReference type="EC" id="2.7.11.1"/>
    </reaction>
</comment>
<feature type="compositionally biased region" description="Acidic residues" evidence="26">
    <location>
        <begin position="380"/>
        <end position="407"/>
    </location>
</feature>
<dbReference type="Pfam" id="PF00766">
    <property type="entry name" value="ETF_alpha"/>
    <property type="match status" value="1"/>
</dbReference>
<evidence type="ECO:0000256" key="3">
    <source>
        <dbReference type="ARBA" id="ARBA00004496"/>
    </source>
</evidence>
<dbReference type="InterPro" id="IPR051272">
    <property type="entry name" value="RIO-type_Ser/Thr_kinase"/>
</dbReference>
<evidence type="ECO:0000256" key="7">
    <source>
        <dbReference type="ARBA" id="ARBA00012513"/>
    </source>
</evidence>
<comment type="similarity">
    <text evidence="4">Belongs to the ETF alpha-subunit/FixB family.</text>
</comment>
<keyword evidence="17 29" id="KW-0418">Kinase</keyword>
<dbReference type="CDD" id="cd05147">
    <property type="entry name" value="RIO1_euk"/>
    <property type="match status" value="1"/>
</dbReference>
<evidence type="ECO:0000259" key="27">
    <source>
        <dbReference type="SMART" id="SM00090"/>
    </source>
</evidence>
<evidence type="ECO:0000256" key="24">
    <source>
        <dbReference type="ARBA" id="ARBA00048679"/>
    </source>
</evidence>
<dbReference type="SMART" id="SM00893">
    <property type="entry name" value="ETF"/>
    <property type="match status" value="1"/>
</dbReference>
<evidence type="ECO:0000313" key="29">
    <source>
        <dbReference type="EMBL" id="PJF18613.1"/>
    </source>
</evidence>
<reference evidence="29 30" key="1">
    <citation type="submission" date="2016-10" db="EMBL/GenBank/DDBJ databases">
        <title>The genome of Paramicrosporidium saccamoebae is the missing link in understanding Cryptomycota and Microsporidia evolution.</title>
        <authorList>
            <person name="Quandt C.A."/>
            <person name="Beaudet D."/>
            <person name="Corsaro D."/>
            <person name="Michel R."/>
            <person name="Corradi N."/>
            <person name="James T."/>
        </authorList>
    </citation>
    <scope>NUCLEOTIDE SEQUENCE [LARGE SCALE GENOMIC DNA]</scope>
    <source>
        <strain evidence="29 30">KSL3</strain>
    </source>
</reference>
<dbReference type="InterPro" id="IPR018935">
    <property type="entry name" value="RIO_kinase_CS"/>
</dbReference>
<dbReference type="FunFam" id="3.40.50.1220:FF:000001">
    <property type="entry name" value="Electron transfer flavoprotein, alpha subunit"/>
    <property type="match status" value="1"/>
</dbReference>
<gene>
    <name evidence="29" type="ORF">PSACC_01577</name>
</gene>
<evidence type="ECO:0000256" key="11">
    <source>
        <dbReference type="ARBA" id="ARBA00022517"/>
    </source>
</evidence>
<dbReference type="Gene3D" id="3.30.200.20">
    <property type="entry name" value="Phosphorylase Kinase, domain 1"/>
    <property type="match status" value="1"/>
</dbReference>
<comment type="similarity">
    <text evidence="5">Belongs to the protein kinase superfamily. RIO-type Ser/Thr kinase family.</text>
</comment>
<dbReference type="InterPro" id="IPR033947">
    <property type="entry name" value="ETF_alpha_N"/>
</dbReference>
<evidence type="ECO:0000256" key="9">
    <source>
        <dbReference type="ARBA" id="ARBA00020656"/>
    </source>
</evidence>
<dbReference type="STRING" id="1246581.A0A2H9TLI1"/>
<evidence type="ECO:0000256" key="13">
    <source>
        <dbReference type="ARBA" id="ARBA00022630"/>
    </source>
</evidence>
<evidence type="ECO:0000256" key="17">
    <source>
        <dbReference type="ARBA" id="ARBA00022777"/>
    </source>
</evidence>
<keyword evidence="13" id="KW-0285">Flavoprotein</keyword>
<evidence type="ECO:0000256" key="18">
    <source>
        <dbReference type="ARBA" id="ARBA00022801"/>
    </source>
</evidence>
<dbReference type="Pfam" id="PF01163">
    <property type="entry name" value="RIO1"/>
    <property type="match status" value="1"/>
</dbReference>
<evidence type="ECO:0000256" key="8">
    <source>
        <dbReference type="ARBA" id="ARBA00016038"/>
    </source>
</evidence>
<keyword evidence="19" id="KW-0274">FAD</keyword>
<keyword evidence="20" id="KW-0067">ATP-binding</keyword>
<evidence type="ECO:0000256" key="12">
    <source>
        <dbReference type="ARBA" id="ARBA00022527"/>
    </source>
</evidence>
<dbReference type="GO" id="GO:0005759">
    <property type="term" value="C:mitochondrial matrix"/>
    <property type="evidence" value="ECO:0007669"/>
    <property type="project" value="UniProtKB-SubCell"/>
</dbReference>
<name>A0A2H9TLI1_9FUNG</name>
<evidence type="ECO:0000256" key="21">
    <source>
        <dbReference type="ARBA" id="ARBA00022842"/>
    </source>
</evidence>
<dbReference type="GO" id="GO:0042254">
    <property type="term" value="P:ribosome biogenesis"/>
    <property type="evidence" value="ECO:0007669"/>
    <property type="project" value="UniProtKB-KW"/>
</dbReference>
<keyword evidence="18" id="KW-0378">Hydrolase</keyword>
<evidence type="ECO:0000256" key="4">
    <source>
        <dbReference type="ARBA" id="ARBA00005817"/>
    </source>
</evidence>
<comment type="caution">
    <text evidence="29">The sequence shown here is derived from an EMBL/GenBank/DDBJ whole genome shotgun (WGS) entry which is preliminary data.</text>
</comment>
<dbReference type="InterPro" id="IPR000687">
    <property type="entry name" value="RIO_kinase"/>
</dbReference>
<evidence type="ECO:0000256" key="19">
    <source>
        <dbReference type="ARBA" id="ARBA00022827"/>
    </source>
</evidence>
<keyword evidence="21" id="KW-0460">Magnesium</keyword>
<dbReference type="SUPFAM" id="SSF52467">
    <property type="entry name" value="DHS-like NAD/FAD-binding domain"/>
    <property type="match status" value="1"/>
</dbReference>
<dbReference type="InterPro" id="IPR018206">
    <property type="entry name" value="ETF_asu_C_CS"/>
</dbReference>
<comment type="catalytic activity">
    <reaction evidence="24">
        <text>L-seryl-[protein] + ATP = O-phospho-L-seryl-[protein] + ADP + H(+)</text>
        <dbReference type="Rhea" id="RHEA:17989"/>
        <dbReference type="Rhea" id="RHEA-COMP:9863"/>
        <dbReference type="Rhea" id="RHEA-COMP:11604"/>
        <dbReference type="ChEBI" id="CHEBI:15378"/>
        <dbReference type="ChEBI" id="CHEBI:29999"/>
        <dbReference type="ChEBI" id="CHEBI:30616"/>
        <dbReference type="ChEBI" id="CHEBI:83421"/>
        <dbReference type="ChEBI" id="CHEBI:456216"/>
        <dbReference type="EC" id="2.7.11.1"/>
    </reaction>
</comment>
<dbReference type="Gene3D" id="3.40.50.620">
    <property type="entry name" value="HUPs"/>
    <property type="match status" value="1"/>
</dbReference>
<dbReference type="InterPro" id="IPR014731">
    <property type="entry name" value="ETF_asu_C"/>
</dbReference>
<dbReference type="EC" id="2.7.11.1" evidence="7"/>
<comment type="subunit">
    <text evidence="6">Heterodimer of an alpha and a beta subunit.</text>
</comment>
<keyword evidence="11" id="KW-0690">Ribosome biogenesis</keyword>